<dbReference type="SUPFAM" id="SSF46689">
    <property type="entry name" value="Homeodomain-like"/>
    <property type="match status" value="1"/>
</dbReference>
<protein>
    <recommendedName>
        <fullName evidence="3">HTH tetR-type domain-containing protein</fullName>
    </recommendedName>
</protein>
<feature type="DNA-binding region" description="H-T-H motif" evidence="2">
    <location>
        <begin position="45"/>
        <end position="64"/>
    </location>
</feature>
<reference evidence="4 5" key="1">
    <citation type="submission" date="2016-06" db="EMBL/GenBank/DDBJ databases">
        <authorList>
            <person name="Kjaerup R.B."/>
            <person name="Dalgaard T.S."/>
            <person name="Juul-Madsen H.R."/>
        </authorList>
    </citation>
    <scope>NUCLEOTIDE SEQUENCE [LARGE SCALE GENOMIC DNA]</scope>
    <source>
        <strain evidence="4 5">1127319.6</strain>
    </source>
</reference>
<dbReference type="RefSeq" id="WP_064980936.1">
    <property type="nucleotide sequence ID" value="NZ_LZLC01000106.1"/>
</dbReference>
<evidence type="ECO:0000313" key="5">
    <source>
        <dbReference type="Proteomes" id="UP000093898"/>
    </source>
</evidence>
<dbReference type="InterPro" id="IPR009057">
    <property type="entry name" value="Homeodomain-like_sf"/>
</dbReference>
<comment type="caution">
    <text evidence="4">The sequence shown here is derived from an EMBL/GenBank/DDBJ whole genome shotgun (WGS) entry which is preliminary data.</text>
</comment>
<feature type="domain" description="HTH tetR-type" evidence="3">
    <location>
        <begin position="20"/>
        <end position="82"/>
    </location>
</feature>
<dbReference type="InterPro" id="IPR001647">
    <property type="entry name" value="HTH_TetR"/>
</dbReference>
<accession>A0A1A3H3V6</accession>
<proteinExistence type="predicted"/>
<evidence type="ECO:0000256" key="1">
    <source>
        <dbReference type="ARBA" id="ARBA00023125"/>
    </source>
</evidence>
<organism evidence="4 5">
    <name type="scientific">Mycolicibacterium mucogenicum</name>
    <name type="common">Mycobacterium mucogenicum</name>
    <dbReference type="NCBI Taxonomy" id="56689"/>
    <lineage>
        <taxon>Bacteria</taxon>
        <taxon>Bacillati</taxon>
        <taxon>Actinomycetota</taxon>
        <taxon>Actinomycetes</taxon>
        <taxon>Mycobacteriales</taxon>
        <taxon>Mycobacteriaceae</taxon>
        <taxon>Mycolicibacterium</taxon>
    </lineage>
</organism>
<dbReference type="AlphaFoldDB" id="A0A1A3H3V6"/>
<dbReference type="EMBL" id="LZLC01000106">
    <property type="protein sequence ID" value="OBJ42326.1"/>
    <property type="molecule type" value="Genomic_DNA"/>
</dbReference>
<dbReference type="GO" id="GO:0003677">
    <property type="term" value="F:DNA binding"/>
    <property type="evidence" value="ECO:0007669"/>
    <property type="project" value="UniProtKB-UniRule"/>
</dbReference>
<dbReference type="PROSITE" id="PS50977">
    <property type="entry name" value="HTH_TETR_2"/>
    <property type="match status" value="1"/>
</dbReference>
<dbReference type="Gene3D" id="1.10.357.10">
    <property type="entry name" value="Tetracycline Repressor, domain 2"/>
    <property type="match status" value="1"/>
</dbReference>
<dbReference type="OrthoDB" id="4718919at2"/>
<keyword evidence="1 2" id="KW-0238">DNA-binding</keyword>
<gene>
    <name evidence="4" type="ORF">A5630_21105</name>
</gene>
<dbReference type="Proteomes" id="UP000093898">
    <property type="component" value="Unassembled WGS sequence"/>
</dbReference>
<name>A0A1A3H3V6_MYCMU</name>
<evidence type="ECO:0000313" key="4">
    <source>
        <dbReference type="EMBL" id="OBJ42326.1"/>
    </source>
</evidence>
<sequence length="195" mass="21645">MSSASMLHDGYRRDPDRRHAMMQRRVFGAATAMLDEVPHARKLPTAPELARRAGITQSTLCAHFPSVDAVFAGLYLDRMRRLPLTVDPTMPPRRRVGEQLRMITLLCADQPDLALACNRSLLSDDGTVLDIRIRIGEELHRRIAATAGSGAWPEVVAALQTMFWGALLQVQTTRLTCQSLLARLDTMVSLILADD</sequence>
<evidence type="ECO:0000256" key="2">
    <source>
        <dbReference type="PROSITE-ProRule" id="PRU00335"/>
    </source>
</evidence>
<evidence type="ECO:0000259" key="3">
    <source>
        <dbReference type="PROSITE" id="PS50977"/>
    </source>
</evidence>